<dbReference type="InParanoid" id="A0A1Y2FDV6"/>
<organism evidence="2 3">
    <name type="scientific">Leucosporidium creatinivorum</name>
    <dbReference type="NCBI Taxonomy" id="106004"/>
    <lineage>
        <taxon>Eukaryota</taxon>
        <taxon>Fungi</taxon>
        <taxon>Dikarya</taxon>
        <taxon>Basidiomycota</taxon>
        <taxon>Pucciniomycotina</taxon>
        <taxon>Microbotryomycetes</taxon>
        <taxon>Leucosporidiales</taxon>
        <taxon>Leucosporidium</taxon>
    </lineage>
</organism>
<dbReference type="GO" id="GO:0032259">
    <property type="term" value="P:methylation"/>
    <property type="evidence" value="ECO:0007669"/>
    <property type="project" value="UniProtKB-KW"/>
</dbReference>
<reference evidence="2 3" key="1">
    <citation type="submission" date="2016-07" db="EMBL/GenBank/DDBJ databases">
        <title>Pervasive Adenine N6-methylation of Active Genes in Fungi.</title>
        <authorList>
            <consortium name="DOE Joint Genome Institute"/>
            <person name="Mondo S.J."/>
            <person name="Dannebaum R.O."/>
            <person name="Kuo R.C."/>
            <person name="Labutti K."/>
            <person name="Haridas S."/>
            <person name="Kuo A."/>
            <person name="Salamov A."/>
            <person name="Ahrendt S.R."/>
            <person name="Lipzen A."/>
            <person name="Sullivan W."/>
            <person name="Andreopoulos W.B."/>
            <person name="Clum A."/>
            <person name="Lindquist E."/>
            <person name="Daum C."/>
            <person name="Ramamoorthy G.K."/>
            <person name="Gryganskyi A."/>
            <person name="Culley D."/>
            <person name="Magnuson J.K."/>
            <person name="James T.Y."/>
            <person name="O'Malley M.A."/>
            <person name="Stajich J.E."/>
            <person name="Spatafora J.W."/>
            <person name="Visel A."/>
            <person name="Grigoriev I.V."/>
        </authorList>
    </citation>
    <scope>NUCLEOTIDE SEQUENCE [LARGE SCALE GENOMIC DNA]</scope>
    <source>
        <strain evidence="2 3">62-1032</strain>
    </source>
</reference>
<dbReference type="Pfam" id="PF03737">
    <property type="entry name" value="RraA-like"/>
    <property type="match status" value="1"/>
</dbReference>
<dbReference type="GO" id="GO:0046872">
    <property type="term" value="F:metal ion binding"/>
    <property type="evidence" value="ECO:0007669"/>
    <property type="project" value="UniProtKB-KW"/>
</dbReference>
<dbReference type="GO" id="GO:0047443">
    <property type="term" value="F:4-hydroxy-4-methyl-2-oxoglutarate aldolase activity"/>
    <property type="evidence" value="ECO:0007669"/>
    <property type="project" value="TreeGrafter"/>
</dbReference>
<dbReference type="InterPro" id="IPR036704">
    <property type="entry name" value="RraA/RraA-like_sf"/>
</dbReference>
<keyword evidence="2" id="KW-0808">Transferase</keyword>
<feature type="binding site" evidence="1">
    <location>
        <position position="117"/>
    </location>
    <ligand>
        <name>Mg(2+)</name>
        <dbReference type="ChEBI" id="CHEBI:18420"/>
    </ligand>
</feature>
<feature type="binding site" evidence="1">
    <location>
        <begin position="94"/>
        <end position="97"/>
    </location>
    <ligand>
        <name>substrate</name>
    </ligand>
</feature>
<dbReference type="PANTHER" id="PTHR33254:SF28">
    <property type="entry name" value="4-HYDROXY-4-METHYL-2-OXOGLUTARATE ALDOLASE"/>
    <property type="match status" value="1"/>
</dbReference>
<proteinExistence type="predicted"/>
<protein>
    <submittedName>
        <fullName evidence="2">Ribonuclease E inhibitor RraA/Dimethylmenaquinone methyltransferase</fullName>
    </submittedName>
</protein>
<dbReference type="PANTHER" id="PTHR33254">
    <property type="entry name" value="4-HYDROXY-4-METHYL-2-OXOGLUTARATE ALDOLASE 3-RELATED"/>
    <property type="match status" value="1"/>
</dbReference>
<dbReference type="Proteomes" id="UP000193467">
    <property type="component" value="Unassembled WGS sequence"/>
</dbReference>
<comment type="caution">
    <text evidence="2">The sequence shown here is derived from an EMBL/GenBank/DDBJ whole genome shotgun (WGS) entry which is preliminary data.</text>
</comment>
<gene>
    <name evidence="2" type="ORF">BCR35DRAFT_291013</name>
</gene>
<dbReference type="GO" id="GO:0008948">
    <property type="term" value="F:oxaloacetate decarboxylase activity"/>
    <property type="evidence" value="ECO:0007669"/>
    <property type="project" value="TreeGrafter"/>
</dbReference>
<dbReference type="Gene3D" id="3.50.30.40">
    <property type="entry name" value="Ribonuclease E inhibitor RraA/RraA-like"/>
    <property type="match status" value="1"/>
</dbReference>
<sequence>MKALLSKLQPYGACDVADALTRLKHPYGGFLAGLKLRSPSTSGKILGPAFPVLFERNEHKPSKPVVPGHYIDAVPAEMVLFLSAPPDLPNAVYGGIMSARLKHVGALGTVVDGRVRDIREQIAQDWPVFSRDLGTTAGAELCFASQLNVPVPLQSPSQPGVMVNPGDILVGDADGLVAIPSKLVEEVIEILPQLAEVDRACLADVQGGRSVAETFKDRRGRLRC</sequence>
<dbReference type="OrthoDB" id="1476984at2759"/>
<dbReference type="AlphaFoldDB" id="A0A1Y2FDV6"/>
<dbReference type="InterPro" id="IPR005493">
    <property type="entry name" value="RraA/RraA-like"/>
</dbReference>
<dbReference type="GO" id="GO:0008168">
    <property type="term" value="F:methyltransferase activity"/>
    <property type="evidence" value="ECO:0007669"/>
    <property type="project" value="UniProtKB-KW"/>
</dbReference>
<accession>A0A1Y2FDV6</accession>
<comment type="cofactor">
    <cofactor evidence="1">
        <name>Mg(2+)</name>
        <dbReference type="ChEBI" id="CHEBI:18420"/>
    </cofactor>
</comment>
<dbReference type="EMBL" id="MCGR01000022">
    <property type="protein sequence ID" value="ORY81807.1"/>
    <property type="molecule type" value="Genomic_DNA"/>
</dbReference>
<name>A0A1Y2FDV6_9BASI</name>
<evidence type="ECO:0000256" key="1">
    <source>
        <dbReference type="PIRSR" id="PIRSR605493-1"/>
    </source>
</evidence>
<evidence type="ECO:0000313" key="2">
    <source>
        <dbReference type="EMBL" id="ORY81807.1"/>
    </source>
</evidence>
<keyword evidence="3" id="KW-1185">Reference proteome</keyword>
<keyword evidence="1" id="KW-0479">Metal-binding</keyword>
<evidence type="ECO:0000313" key="3">
    <source>
        <dbReference type="Proteomes" id="UP000193467"/>
    </source>
</evidence>
<keyword evidence="1" id="KW-0460">Magnesium</keyword>
<feature type="binding site" evidence="1">
    <location>
        <position position="116"/>
    </location>
    <ligand>
        <name>substrate</name>
    </ligand>
</feature>
<dbReference type="STRING" id="106004.A0A1Y2FDV6"/>
<dbReference type="CDD" id="cd16841">
    <property type="entry name" value="RraA_family"/>
    <property type="match status" value="1"/>
</dbReference>
<keyword evidence="2" id="KW-0489">Methyltransferase</keyword>
<dbReference type="SUPFAM" id="SSF89562">
    <property type="entry name" value="RraA-like"/>
    <property type="match status" value="1"/>
</dbReference>